<dbReference type="AlphaFoldDB" id="A0A854Q688"/>
<name>A0A854Q688_CRYNE</name>
<evidence type="ECO:0000313" key="2">
    <source>
        <dbReference type="Proteomes" id="UP000199727"/>
    </source>
</evidence>
<proteinExistence type="predicted"/>
<accession>A0A854Q688</accession>
<comment type="caution">
    <text evidence="1">The sequence shown here is derived from an EMBL/GenBank/DDBJ whole genome shotgun (WGS) entry which is preliminary data.</text>
</comment>
<dbReference type="PANTHER" id="PTHR40128:SF1">
    <property type="entry name" value="PHYTANOYL-COA HYDROXYLASE"/>
    <property type="match status" value="1"/>
</dbReference>
<reference evidence="1 2" key="1">
    <citation type="submission" date="2017-06" db="EMBL/GenBank/DDBJ databases">
        <title>Global population genomics of the pathogenic fungus Cryptococcus neoformans var. grubii.</title>
        <authorList>
            <person name="Cuomo C."/>
            <person name="Litvintseva A."/>
            <person name="Chen Y."/>
            <person name="Young S."/>
            <person name="Zeng Q."/>
            <person name="Chapman S."/>
            <person name="Gujja S."/>
            <person name="Saif S."/>
            <person name="Birren B."/>
        </authorList>
    </citation>
    <scope>NUCLEOTIDE SEQUENCE [LARGE SCALE GENOMIC DNA]</scope>
    <source>
        <strain evidence="1 2">Tu259-1</strain>
    </source>
</reference>
<dbReference type="SUPFAM" id="SSF51197">
    <property type="entry name" value="Clavaminate synthase-like"/>
    <property type="match status" value="1"/>
</dbReference>
<protein>
    <recommendedName>
        <fullName evidence="3">Phytanoyl-CoA dioxygenase</fullName>
    </recommendedName>
</protein>
<evidence type="ECO:0008006" key="3">
    <source>
        <dbReference type="Google" id="ProtNLM"/>
    </source>
</evidence>
<dbReference type="EMBL" id="AMKT01000069">
    <property type="protein sequence ID" value="OXG15733.1"/>
    <property type="molecule type" value="Genomic_DNA"/>
</dbReference>
<dbReference type="Proteomes" id="UP000199727">
    <property type="component" value="Unassembled WGS sequence"/>
</dbReference>
<organism evidence="1 2">
    <name type="scientific">Cryptococcus neoformans Tu259-1</name>
    <dbReference type="NCBI Taxonomy" id="1230072"/>
    <lineage>
        <taxon>Eukaryota</taxon>
        <taxon>Fungi</taxon>
        <taxon>Dikarya</taxon>
        <taxon>Basidiomycota</taxon>
        <taxon>Agaricomycotina</taxon>
        <taxon>Tremellomycetes</taxon>
        <taxon>Tremellales</taxon>
        <taxon>Cryptococcaceae</taxon>
        <taxon>Cryptococcus</taxon>
        <taxon>Cryptococcus neoformans species complex</taxon>
    </lineage>
</organism>
<dbReference type="InterPro" id="IPR008775">
    <property type="entry name" value="Phytyl_CoA_dOase-like"/>
</dbReference>
<dbReference type="PANTHER" id="PTHR40128">
    <property type="entry name" value="EXPRESSED PROTEIN"/>
    <property type="match status" value="1"/>
</dbReference>
<sequence>MISKDWEHRWEETHEQSRLNELKLEGNVGNIPSDTLQWLKPMSASASDEEIRRELAEKGVVHLKGVMPREYVLNFRKKWFEALAPSGVLREGTDPVDGIFCGSNPEDFQGHEGIRYSGKHLEDVPYAKLGLDAQNGDLGFGFATNEYLMSMAKRFHPEWQQPAVVRRHIIRSNVPGAKKTATGVHYDQLFLRGGPPTFLTAWVPVGDVAPEQGGLLYLEDSVPLGRQMENHFTELCRQKGMTDGDKLSAFNENMFHNGMLSLNPHVFAETEGAGRKWLVGDYEAGDVVFHDAFSIHASGANRDPQSRIRVSADLRFVDLSQPHDARWNEGPLTMDDGL</sequence>
<dbReference type="Gene3D" id="2.60.120.620">
    <property type="entry name" value="q2cbj1_9rhob like domain"/>
    <property type="match status" value="1"/>
</dbReference>
<gene>
    <name evidence="1" type="ORF">C361_05172</name>
</gene>
<dbReference type="Pfam" id="PF05721">
    <property type="entry name" value="PhyH"/>
    <property type="match status" value="1"/>
</dbReference>
<evidence type="ECO:0000313" key="1">
    <source>
        <dbReference type="EMBL" id="OXG15733.1"/>
    </source>
</evidence>